<dbReference type="EMBL" id="JAUTXU010000172">
    <property type="protein sequence ID" value="KAK3701571.1"/>
    <property type="molecule type" value="Genomic_DNA"/>
</dbReference>
<protein>
    <submittedName>
        <fullName evidence="1">Uncharacterized protein</fullName>
    </submittedName>
</protein>
<sequence>MEGVEPTHSRRDKEEHTMSNQETHQSQGKAMKQFKAVNNYLFTPPEHTVDSFSQQTDNEQATEPTRWQTTLPPIQAHTPPASPETNALPSIAAATGFPSPDIILFPPPQQSGRAGSPTPLFHNDDVRETPVKIVESNVRNAPVQQPQSTDPDVFPRILGVRNADQALEYWESRVRELKNLNHARSTLPTPRASTYRNRDPLSQEQLHRVSKPTGSKKARSAPKPATKPKAPAAASAERSPAPRKRTPKARTYHDFVDFAFPCAQQSNKHKRAPPSKKVEGDNVSWMDLPDFAPPISTLDSNSKPLKATWHGSPTDLSTDPDRSHLHQQEVVVAETLRLTGAQYMSNKRKIFHARVQAIKDGKNFTKTAAQGACPIDVNKASQLWEAFEKVGWFKESWFEQYL</sequence>
<organism evidence="1 2">
    <name type="scientific">Vermiconidia calcicola</name>
    <dbReference type="NCBI Taxonomy" id="1690605"/>
    <lineage>
        <taxon>Eukaryota</taxon>
        <taxon>Fungi</taxon>
        <taxon>Dikarya</taxon>
        <taxon>Ascomycota</taxon>
        <taxon>Pezizomycotina</taxon>
        <taxon>Dothideomycetes</taxon>
        <taxon>Dothideomycetidae</taxon>
        <taxon>Mycosphaerellales</taxon>
        <taxon>Extremaceae</taxon>
        <taxon>Vermiconidia</taxon>
    </lineage>
</organism>
<name>A0ACC3MRG2_9PEZI</name>
<dbReference type="Proteomes" id="UP001281147">
    <property type="component" value="Unassembled WGS sequence"/>
</dbReference>
<accession>A0ACC3MRG2</accession>
<gene>
    <name evidence="1" type="ORF">LTR37_015425</name>
</gene>
<evidence type="ECO:0000313" key="1">
    <source>
        <dbReference type="EMBL" id="KAK3701571.1"/>
    </source>
</evidence>
<reference evidence="1" key="1">
    <citation type="submission" date="2023-07" db="EMBL/GenBank/DDBJ databases">
        <title>Black Yeasts Isolated from many extreme environments.</title>
        <authorList>
            <person name="Coleine C."/>
            <person name="Stajich J.E."/>
            <person name="Selbmann L."/>
        </authorList>
    </citation>
    <scope>NUCLEOTIDE SEQUENCE</scope>
    <source>
        <strain evidence="1">CCFEE 5714</strain>
    </source>
</reference>
<comment type="caution">
    <text evidence="1">The sequence shown here is derived from an EMBL/GenBank/DDBJ whole genome shotgun (WGS) entry which is preliminary data.</text>
</comment>
<proteinExistence type="predicted"/>
<evidence type="ECO:0000313" key="2">
    <source>
        <dbReference type="Proteomes" id="UP001281147"/>
    </source>
</evidence>
<keyword evidence="2" id="KW-1185">Reference proteome</keyword>